<keyword evidence="2" id="KW-1185">Reference proteome</keyword>
<reference evidence="1 2" key="1">
    <citation type="submission" date="2024-05" db="EMBL/GenBank/DDBJ databases">
        <authorList>
            <person name="Liu Q."/>
            <person name="Xin Y.-H."/>
        </authorList>
    </citation>
    <scope>NUCLEOTIDE SEQUENCE [LARGE SCALE GENOMIC DNA]</scope>
    <source>
        <strain evidence="1 2">CGMCC 1.15349</strain>
    </source>
</reference>
<evidence type="ECO:0000313" key="2">
    <source>
        <dbReference type="Proteomes" id="UP001404104"/>
    </source>
</evidence>
<dbReference type="Proteomes" id="UP001404104">
    <property type="component" value="Unassembled WGS sequence"/>
</dbReference>
<accession>A0ABU9XSE7</accession>
<organism evidence="1 2">
    <name type="scientific">Sphingomonas qilianensis</name>
    <dbReference type="NCBI Taxonomy" id="1736690"/>
    <lineage>
        <taxon>Bacteria</taxon>
        <taxon>Pseudomonadati</taxon>
        <taxon>Pseudomonadota</taxon>
        <taxon>Alphaproteobacteria</taxon>
        <taxon>Sphingomonadales</taxon>
        <taxon>Sphingomonadaceae</taxon>
        <taxon>Sphingomonas</taxon>
    </lineage>
</organism>
<protein>
    <recommendedName>
        <fullName evidence="3">Hedgehog/Intein (Hint) domain-containing protein</fullName>
    </recommendedName>
</protein>
<sequence>MEKKTVTLTTDQITIVRKHTAAVTSMLLGSRLLKPGTAITAGDQLDIAGRLQIAQVAREADADLVHLQFADTADGFCLSSIFIVMVRNGLCFGQPSCRLYLSKFGSRAVLLPQANVRGHFRLAPGEIIHVERKPDDVEAGIARAEAQVRKLVARGVCVAGQFEVTEIPLAA</sequence>
<gene>
    <name evidence="1" type="ORF">ABC969_10030</name>
</gene>
<evidence type="ECO:0000313" key="1">
    <source>
        <dbReference type="EMBL" id="MEN2786756.1"/>
    </source>
</evidence>
<proteinExistence type="predicted"/>
<name>A0ABU9XSE7_9SPHN</name>
<evidence type="ECO:0008006" key="3">
    <source>
        <dbReference type="Google" id="ProtNLM"/>
    </source>
</evidence>
<dbReference type="RefSeq" id="WP_345864555.1">
    <property type="nucleotide sequence ID" value="NZ_JBDIMF010000003.1"/>
</dbReference>
<dbReference type="EMBL" id="JBDIMF010000003">
    <property type="protein sequence ID" value="MEN2786756.1"/>
    <property type="molecule type" value="Genomic_DNA"/>
</dbReference>
<comment type="caution">
    <text evidence="1">The sequence shown here is derived from an EMBL/GenBank/DDBJ whole genome shotgun (WGS) entry which is preliminary data.</text>
</comment>